<dbReference type="Pfam" id="PF13088">
    <property type="entry name" value="BNR_2"/>
    <property type="match status" value="1"/>
</dbReference>
<dbReference type="SMART" id="SM00282">
    <property type="entry name" value="LamG"/>
    <property type="match status" value="1"/>
</dbReference>
<evidence type="ECO:0000256" key="4">
    <source>
        <dbReference type="ARBA" id="ARBA00022729"/>
    </source>
</evidence>
<feature type="domain" description="LamG-like jellyroll fold" evidence="8">
    <location>
        <begin position="410"/>
        <end position="549"/>
    </location>
</feature>
<name>A0A6G4TZ04_9ACTN</name>
<evidence type="ECO:0000259" key="7">
    <source>
        <dbReference type="SMART" id="SM00282"/>
    </source>
</evidence>
<protein>
    <recommendedName>
        <fullName evidence="3">exo-alpha-sialidase</fullName>
        <ecNumber evidence="3">3.2.1.18</ecNumber>
    </recommendedName>
</protein>
<evidence type="ECO:0000256" key="6">
    <source>
        <dbReference type="SAM" id="MobiDB-lite"/>
    </source>
</evidence>
<dbReference type="InterPro" id="IPR013320">
    <property type="entry name" value="ConA-like_dom_sf"/>
</dbReference>
<dbReference type="InterPro" id="IPR006558">
    <property type="entry name" value="LamG-like"/>
</dbReference>
<evidence type="ECO:0000256" key="5">
    <source>
        <dbReference type="ARBA" id="ARBA00023157"/>
    </source>
</evidence>
<dbReference type="InterPro" id="IPR026856">
    <property type="entry name" value="Sialidase_fam"/>
</dbReference>
<dbReference type="CDD" id="cd00110">
    <property type="entry name" value="LamG"/>
    <property type="match status" value="1"/>
</dbReference>
<feature type="domain" description="Laminin G" evidence="7">
    <location>
        <begin position="406"/>
        <end position="544"/>
    </location>
</feature>
<dbReference type="CDD" id="cd15482">
    <property type="entry name" value="Sialidase_non-viral"/>
    <property type="match status" value="1"/>
</dbReference>
<dbReference type="Gene3D" id="2.60.120.200">
    <property type="match status" value="1"/>
</dbReference>
<dbReference type="SUPFAM" id="SSF50939">
    <property type="entry name" value="Sialidases"/>
    <property type="match status" value="1"/>
</dbReference>
<evidence type="ECO:0000256" key="3">
    <source>
        <dbReference type="ARBA" id="ARBA00012733"/>
    </source>
</evidence>
<dbReference type="GO" id="GO:0004308">
    <property type="term" value="F:exo-alpha-sialidase activity"/>
    <property type="evidence" value="ECO:0007669"/>
    <property type="project" value="UniProtKB-EC"/>
</dbReference>
<organism evidence="9 10">
    <name type="scientific">Streptomyces coryli</name>
    <dbReference type="NCBI Taxonomy" id="1128680"/>
    <lineage>
        <taxon>Bacteria</taxon>
        <taxon>Bacillati</taxon>
        <taxon>Actinomycetota</taxon>
        <taxon>Actinomycetes</taxon>
        <taxon>Kitasatosporales</taxon>
        <taxon>Streptomycetaceae</taxon>
        <taxon>Streptomyces</taxon>
    </lineage>
</organism>
<dbReference type="GO" id="GO:0009313">
    <property type="term" value="P:oligosaccharide catabolic process"/>
    <property type="evidence" value="ECO:0007669"/>
    <property type="project" value="TreeGrafter"/>
</dbReference>
<dbReference type="Gene3D" id="2.120.10.10">
    <property type="match status" value="1"/>
</dbReference>
<dbReference type="InterPro" id="IPR036278">
    <property type="entry name" value="Sialidase_sf"/>
</dbReference>
<dbReference type="Proteomes" id="UP000481583">
    <property type="component" value="Unassembled WGS sequence"/>
</dbReference>
<accession>A0A6G4TZ04</accession>
<comment type="caution">
    <text evidence="9">The sequence shown here is derived from an EMBL/GenBank/DDBJ whole genome shotgun (WGS) entry which is preliminary data.</text>
</comment>
<evidence type="ECO:0000313" key="9">
    <source>
        <dbReference type="EMBL" id="NGN65239.1"/>
    </source>
</evidence>
<feature type="compositionally biased region" description="Pro residues" evidence="6">
    <location>
        <begin position="342"/>
        <end position="353"/>
    </location>
</feature>
<dbReference type="SUPFAM" id="SSF49899">
    <property type="entry name" value="Concanavalin A-like lectins/glucanases"/>
    <property type="match status" value="1"/>
</dbReference>
<dbReference type="GO" id="GO:0006689">
    <property type="term" value="P:ganglioside catabolic process"/>
    <property type="evidence" value="ECO:0007669"/>
    <property type="project" value="TreeGrafter"/>
</dbReference>
<dbReference type="EC" id="3.2.1.18" evidence="3"/>
<comment type="catalytic activity">
    <reaction evidence="1">
        <text>Hydrolysis of alpha-(2-&gt;3)-, alpha-(2-&gt;6)-, alpha-(2-&gt;8)- glycosidic linkages of terminal sialic acid residues in oligosaccharides, glycoproteins, glycolipids, colominic acid and synthetic substrates.</text>
        <dbReference type="EC" id="3.2.1.18"/>
    </reaction>
</comment>
<proteinExistence type="inferred from homology"/>
<sequence length="578" mass="61481">MLFTAGTGGYSCFRIPVLVRAADGSLLAFAEGRVDDCGDDGDIDIVLRRSPDGGANWTPTQVVLAGNGDTRGNPAPVVAADGRVCLLSTHNPGADDTKRTPYLQISTDHGVSWSTAQNMAATLSRPGWNLWYATGPNHGIRLASGPHAGRLLVGGNHEGTDGTQGAHLMYSDDDGITWQLGAEDNRTGLTLKPQELSLFEQPGGIVGVQARDERGTDAGNRAFATSSDGGQTFDAPFRADPSVSSPVVQGSTVHHGAAVLLSSPAHPVEREAMCVRASTDGGATWETWQDGRIIHWGPSAYSSLTDLGGGSVGLLYEAGTSTPYETIRFARFNDDYLAQPNGIPPGFPPPPAHGPTTPDTSGHGNKAYVRGHATLRTGRYGKALFLDNADDHIDARVEVPYHDSLDLGAGDFTFTGWFKYGRTSGRYAIAWAYRHGTGIVEPQIWLRAEPADGRIRGYLQTEQDDAEVRTTRAYNDNAFHFFSLRRGGGTLTLAVDGTAVSVAAPPGSVTIGREFGIDGVHFGQSVAGRDRFHGYLDDLRVYGRALTATELSSIRTANAAVPDGLRLRLPLETVTAAQ</sequence>
<dbReference type="SMART" id="SM00560">
    <property type="entry name" value="LamGL"/>
    <property type="match status" value="1"/>
</dbReference>
<dbReference type="PANTHER" id="PTHR10628:SF30">
    <property type="entry name" value="EXO-ALPHA-SIALIDASE"/>
    <property type="match status" value="1"/>
</dbReference>
<evidence type="ECO:0000259" key="8">
    <source>
        <dbReference type="SMART" id="SM00560"/>
    </source>
</evidence>
<dbReference type="Pfam" id="PF13385">
    <property type="entry name" value="Laminin_G_3"/>
    <property type="match status" value="1"/>
</dbReference>
<dbReference type="GO" id="GO:0005737">
    <property type="term" value="C:cytoplasm"/>
    <property type="evidence" value="ECO:0007669"/>
    <property type="project" value="TreeGrafter"/>
</dbReference>
<dbReference type="InterPro" id="IPR011040">
    <property type="entry name" value="Sialidase"/>
</dbReference>
<evidence type="ECO:0000256" key="1">
    <source>
        <dbReference type="ARBA" id="ARBA00000427"/>
    </source>
</evidence>
<evidence type="ECO:0000313" key="10">
    <source>
        <dbReference type="Proteomes" id="UP000481583"/>
    </source>
</evidence>
<dbReference type="EMBL" id="JAAKZV010000056">
    <property type="protein sequence ID" value="NGN65239.1"/>
    <property type="molecule type" value="Genomic_DNA"/>
</dbReference>
<dbReference type="InterPro" id="IPR001791">
    <property type="entry name" value="Laminin_G"/>
</dbReference>
<gene>
    <name evidence="9" type="ORF">G5C51_15195</name>
</gene>
<keyword evidence="4" id="KW-0732">Signal</keyword>
<reference evidence="9 10" key="1">
    <citation type="submission" date="2020-02" db="EMBL/GenBank/DDBJ databases">
        <title>Whole-genome analyses of novel actinobacteria.</title>
        <authorList>
            <person name="Sahin N."/>
        </authorList>
    </citation>
    <scope>NUCLEOTIDE SEQUENCE [LARGE SCALE GENOMIC DNA]</scope>
    <source>
        <strain evidence="9 10">A7024</strain>
    </source>
</reference>
<dbReference type="AlphaFoldDB" id="A0A6G4TZ04"/>
<dbReference type="GO" id="GO:0016020">
    <property type="term" value="C:membrane"/>
    <property type="evidence" value="ECO:0007669"/>
    <property type="project" value="TreeGrafter"/>
</dbReference>
<evidence type="ECO:0000256" key="2">
    <source>
        <dbReference type="ARBA" id="ARBA00009348"/>
    </source>
</evidence>
<dbReference type="PANTHER" id="PTHR10628">
    <property type="entry name" value="SIALIDASE"/>
    <property type="match status" value="1"/>
</dbReference>
<keyword evidence="10" id="KW-1185">Reference proteome</keyword>
<keyword evidence="5" id="KW-1015">Disulfide bond</keyword>
<comment type="similarity">
    <text evidence="2">Belongs to the glycosyl hydrolase 33 family.</text>
</comment>
<feature type="region of interest" description="Disordered" evidence="6">
    <location>
        <begin position="342"/>
        <end position="366"/>
    </location>
</feature>